<proteinExistence type="predicted"/>
<keyword evidence="4 6" id="KW-0472">Membrane</keyword>
<evidence type="ECO:0000256" key="6">
    <source>
        <dbReference type="SAM" id="Phobius"/>
    </source>
</evidence>
<dbReference type="WBParaSite" id="scaffold18555_cov166.g18959">
    <property type="protein sequence ID" value="scaffold18555_cov166.g18959"/>
    <property type="gene ID" value="scaffold18555_cov166.g18959"/>
</dbReference>
<evidence type="ECO:0000313" key="8">
    <source>
        <dbReference type="WBParaSite" id="scaffold18555_cov166.g18959"/>
    </source>
</evidence>
<dbReference type="InterPro" id="IPR019013">
    <property type="entry name" value="Vma21"/>
</dbReference>
<keyword evidence="1 6" id="KW-0812">Transmembrane</keyword>
<reference evidence="8" key="1">
    <citation type="submission" date="2022-11" db="UniProtKB">
        <authorList>
            <consortium name="WormBaseParasite"/>
        </authorList>
    </citation>
    <scope>IDENTIFICATION</scope>
</reference>
<evidence type="ECO:0000256" key="2">
    <source>
        <dbReference type="ARBA" id="ARBA00022824"/>
    </source>
</evidence>
<protein>
    <submittedName>
        <fullName evidence="8">Energy transducer TonB</fullName>
    </submittedName>
</protein>
<evidence type="ECO:0000256" key="4">
    <source>
        <dbReference type="ARBA" id="ARBA00023136"/>
    </source>
</evidence>
<evidence type="ECO:0000256" key="1">
    <source>
        <dbReference type="ARBA" id="ARBA00022692"/>
    </source>
</evidence>
<keyword evidence="7" id="KW-1185">Reference proteome</keyword>
<evidence type="ECO:0000256" key="5">
    <source>
        <dbReference type="ARBA" id="ARBA00023329"/>
    </source>
</evidence>
<sequence>MSASEVIPNLRNPVVQKRMKSLFTYRYFGMQSRDSMLYSAIAAVLMVHVVLGLWIHAAWDEGKESAEFEKED</sequence>
<keyword evidence="5" id="KW-0968">Cytoplasmic vesicle</keyword>
<dbReference type="Proteomes" id="UP000887561">
    <property type="component" value="Unplaced"/>
</dbReference>
<feature type="transmembrane region" description="Helical" evidence="6">
    <location>
        <begin position="36"/>
        <end position="59"/>
    </location>
</feature>
<name>A0A915LT80_MELJA</name>
<keyword evidence="3 6" id="KW-1133">Transmembrane helix</keyword>
<evidence type="ECO:0000313" key="7">
    <source>
        <dbReference type="Proteomes" id="UP000887561"/>
    </source>
</evidence>
<evidence type="ECO:0000256" key="3">
    <source>
        <dbReference type="ARBA" id="ARBA00022989"/>
    </source>
</evidence>
<keyword evidence="2" id="KW-0256">Endoplasmic reticulum</keyword>
<accession>A0A915LT80</accession>
<dbReference type="GO" id="GO:0070072">
    <property type="term" value="P:vacuolar proton-transporting V-type ATPase complex assembly"/>
    <property type="evidence" value="ECO:0007669"/>
    <property type="project" value="InterPro"/>
</dbReference>
<dbReference type="GO" id="GO:0031410">
    <property type="term" value="C:cytoplasmic vesicle"/>
    <property type="evidence" value="ECO:0007669"/>
    <property type="project" value="UniProtKB-KW"/>
</dbReference>
<organism evidence="7 8">
    <name type="scientific">Meloidogyne javanica</name>
    <name type="common">Root-knot nematode worm</name>
    <dbReference type="NCBI Taxonomy" id="6303"/>
    <lineage>
        <taxon>Eukaryota</taxon>
        <taxon>Metazoa</taxon>
        <taxon>Ecdysozoa</taxon>
        <taxon>Nematoda</taxon>
        <taxon>Chromadorea</taxon>
        <taxon>Rhabditida</taxon>
        <taxon>Tylenchina</taxon>
        <taxon>Tylenchomorpha</taxon>
        <taxon>Tylenchoidea</taxon>
        <taxon>Meloidogynidae</taxon>
        <taxon>Meloidogyninae</taxon>
        <taxon>Meloidogyne</taxon>
        <taxon>Meloidogyne incognita group</taxon>
    </lineage>
</organism>
<dbReference type="Pfam" id="PF09446">
    <property type="entry name" value="VMA21"/>
    <property type="match status" value="1"/>
</dbReference>
<dbReference type="AlphaFoldDB" id="A0A915LT80"/>